<keyword evidence="1" id="KW-0732">Signal</keyword>
<dbReference type="Proteomes" id="UP000198922">
    <property type="component" value="Unassembled WGS sequence"/>
</dbReference>
<evidence type="ECO:0000256" key="1">
    <source>
        <dbReference type="SAM" id="SignalP"/>
    </source>
</evidence>
<evidence type="ECO:0000313" key="2">
    <source>
        <dbReference type="EMBL" id="SDF20505.1"/>
    </source>
</evidence>
<proteinExistence type="predicted"/>
<dbReference type="GO" id="GO:0016829">
    <property type="term" value="F:lyase activity"/>
    <property type="evidence" value="ECO:0007669"/>
    <property type="project" value="UniProtKB-KW"/>
</dbReference>
<reference evidence="3" key="1">
    <citation type="submission" date="2016-10" db="EMBL/GenBank/DDBJ databases">
        <authorList>
            <person name="Varghese N."/>
            <person name="Submissions S."/>
        </authorList>
    </citation>
    <scope>NUCLEOTIDE SEQUENCE [LARGE SCALE GENOMIC DNA]</scope>
    <source>
        <strain evidence="3">DSM 21424</strain>
    </source>
</reference>
<dbReference type="Pfam" id="PF14099">
    <property type="entry name" value="Polysacc_lyase"/>
    <property type="match status" value="1"/>
</dbReference>
<keyword evidence="3" id="KW-1185">Reference proteome</keyword>
<feature type="signal peptide" evidence="1">
    <location>
        <begin position="1"/>
        <end position="23"/>
    </location>
</feature>
<dbReference type="AlphaFoldDB" id="A0A1G7J6L4"/>
<dbReference type="InterPro" id="IPR025975">
    <property type="entry name" value="Polysacc_lyase"/>
</dbReference>
<dbReference type="EMBL" id="FNAT01000008">
    <property type="protein sequence ID" value="SDF20505.1"/>
    <property type="molecule type" value="Genomic_DNA"/>
</dbReference>
<name>A0A1G7J6L4_9RHOB</name>
<dbReference type="Gene3D" id="2.60.120.200">
    <property type="match status" value="1"/>
</dbReference>
<feature type="chain" id="PRO_5011455184" evidence="1">
    <location>
        <begin position="24"/>
        <end position="265"/>
    </location>
</feature>
<protein>
    <submittedName>
        <fullName evidence="2">Polysaccharide lyase</fullName>
    </submittedName>
</protein>
<gene>
    <name evidence="2" type="ORF">SAMN04488567_3658</name>
</gene>
<organism evidence="2 3">
    <name type="scientific">Limimaricola pyoseonensis</name>
    <dbReference type="NCBI Taxonomy" id="521013"/>
    <lineage>
        <taxon>Bacteria</taxon>
        <taxon>Pseudomonadati</taxon>
        <taxon>Pseudomonadota</taxon>
        <taxon>Alphaproteobacteria</taxon>
        <taxon>Rhodobacterales</taxon>
        <taxon>Paracoccaceae</taxon>
        <taxon>Limimaricola</taxon>
    </lineage>
</organism>
<accession>A0A1G7J6L4</accession>
<evidence type="ECO:0000313" key="3">
    <source>
        <dbReference type="Proteomes" id="UP000198922"/>
    </source>
</evidence>
<sequence>MYPFARYRLAAPLLALIMGLASAEPSAADQSLARGFGPMTLQSAGKPWSHQIVRFQDGTRGERFELRAGDCESRYTDDCRTDRERVEFSERSPGQRQNSEWWYGWTVYLPPDFPATGRVLTKLGQFHQRGDSGPELLFDLHEDALQITMPDPVRWDTDPMNPLPMHRVKDIWPRSRMIGQLTEITMQARWSPDPSGYYRIWINGQLVDAYQGRTTNDPRGEIYFKYGLYRSFVQRLGGGATPPTLVAYYRDVVRAESRAALEAMR</sequence>
<keyword evidence="2" id="KW-0456">Lyase</keyword>